<proteinExistence type="predicted"/>
<name>A0A0J7YPE3_BETVV</name>
<gene>
    <name evidence="2" type="ORF">BVRB_035710</name>
</gene>
<dbReference type="Proteomes" id="UP000035740">
    <property type="component" value="Unassembled WGS sequence"/>
</dbReference>
<evidence type="ECO:0000256" key="1">
    <source>
        <dbReference type="SAM" id="SignalP"/>
    </source>
</evidence>
<organism evidence="2 3">
    <name type="scientific">Beta vulgaris subsp. vulgaris</name>
    <name type="common">Beet</name>
    <dbReference type="NCBI Taxonomy" id="3555"/>
    <lineage>
        <taxon>Eukaryota</taxon>
        <taxon>Viridiplantae</taxon>
        <taxon>Streptophyta</taxon>
        <taxon>Embryophyta</taxon>
        <taxon>Tracheophyta</taxon>
        <taxon>Spermatophyta</taxon>
        <taxon>Magnoliopsida</taxon>
        <taxon>eudicotyledons</taxon>
        <taxon>Gunneridae</taxon>
        <taxon>Pentapetalae</taxon>
        <taxon>Caryophyllales</taxon>
        <taxon>Chenopodiaceae</taxon>
        <taxon>Betoideae</taxon>
        <taxon>Beta</taxon>
    </lineage>
</organism>
<dbReference type="AlphaFoldDB" id="A0A0J7YPE3"/>
<reference evidence="2 3" key="1">
    <citation type="journal article" date="2014" name="Nature">
        <title>The genome of the recently domesticated crop plant sugar beet (Beta vulgaris).</title>
        <authorList>
            <person name="Dohm J.C."/>
            <person name="Minoche A.E."/>
            <person name="Holtgrawe D."/>
            <person name="Capella-Gutierrez S."/>
            <person name="Zakrzewski F."/>
            <person name="Tafer H."/>
            <person name="Rupp O."/>
            <person name="Sorensen T.R."/>
            <person name="Stracke R."/>
            <person name="Reinhardt R."/>
            <person name="Goesmann A."/>
            <person name="Kraft T."/>
            <person name="Schulz B."/>
            <person name="Stadler P.F."/>
            <person name="Schmidt T."/>
            <person name="Gabaldon T."/>
            <person name="Lehrach H."/>
            <person name="Weisshaar B."/>
            <person name="Himmelbauer H."/>
        </authorList>
    </citation>
    <scope>NUCLEOTIDE SEQUENCE [LARGE SCALE GENOMIC DNA]</scope>
    <source>
        <tissue evidence="2">Taproot</tissue>
    </source>
</reference>
<keyword evidence="3" id="KW-1185">Reference proteome</keyword>
<sequence length="87" mass="10074">FNVKWWKNFTIFPGFLQLVSDFCSMGEKALQRYSDWSKEQELKKRSPIVQAQTQPIPVPVHPQVPNPSFDFAGPYSNSLIKTHTHLI</sequence>
<evidence type="ECO:0000313" key="3">
    <source>
        <dbReference type="Proteomes" id="UP000035740"/>
    </source>
</evidence>
<dbReference type="EMBL" id="KQ108158">
    <property type="protein sequence ID" value="KMS65466.1"/>
    <property type="molecule type" value="Genomic_DNA"/>
</dbReference>
<dbReference type="Gramene" id="KMS65466">
    <property type="protein sequence ID" value="KMS65466"/>
    <property type="gene ID" value="BVRB_035710"/>
</dbReference>
<feature type="signal peptide" evidence="1">
    <location>
        <begin position="1"/>
        <end position="21"/>
    </location>
</feature>
<keyword evidence="1" id="KW-0732">Signal</keyword>
<feature type="non-terminal residue" evidence="2">
    <location>
        <position position="1"/>
    </location>
</feature>
<accession>A0A0J7YPE3</accession>
<protein>
    <submittedName>
        <fullName evidence="2">Uncharacterized protein</fullName>
    </submittedName>
</protein>
<feature type="chain" id="PRO_5005292096" evidence="1">
    <location>
        <begin position="22"/>
        <end position="87"/>
    </location>
</feature>
<evidence type="ECO:0000313" key="2">
    <source>
        <dbReference type="EMBL" id="KMS65466.1"/>
    </source>
</evidence>